<evidence type="ECO:0000256" key="1">
    <source>
        <dbReference type="ARBA" id="ARBA00023015"/>
    </source>
</evidence>
<dbReference type="EMBL" id="CP063458">
    <property type="protein sequence ID" value="QOV91662.1"/>
    <property type="molecule type" value="Genomic_DNA"/>
</dbReference>
<dbReference type="SUPFAM" id="SSF55781">
    <property type="entry name" value="GAF domain-like"/>
    <property type="match status" value="1"/>
</dbReference>
<dbReference type="GO" id="GO:0003700">
    <property type="term" value="F:DNA-binding transcription factor activity"/>
    <property type="evidence" value="ECO:0007669"/>
    <property type="project" value="TreeGrafter"/>
</dbReference>
<gene>
    <name evidence="4" type="ORF">IPV69_09980</name>
</gene>
<reference evidence="4 5" key="1">
    <citation type="submission" date="2020-10" db="EMBL/GenBank/DDBJ databases">
        <title>Wide distribution of Phycisphaera-like planctomycetes from WD2101 soil group in peatlands and genome analysis of the first cultivated representative.</title>
        <authorList>
            <person name="Dedysh S.N."/>
            <person name="Beletsky A.V."/>
            <person name="Ivanova A."/>
            <person name="Kulichevskaya I.S."/>
            <person name="Suzina N.E."/>
            <person name="Philippov D.A."/>
            <person name="Rakitin A.L."/>
            <person name="Mardanov A.V."/>
            <person name="Ravin N.V."/>
        </authorList>
    </citation>
    <scope>NUCLEOTIDE SEQUENCE [LARGE SCALE GENOMIC DNA]</scope>
    <source>
        <strain evidence="4 5">M1803</strain>
    </source>
</reference>
<dbReference type="InterPro" id="IPR036388">
    <property type="entry name" value="WH-like_DNA-bd_sf"/>
</dbReference>
<keyword evidence="2" id="KW-0804">Transcription</keyword>
<sequence length="229" mass="24694">MIASNHPLGSRECARQLDIEPARANRLLRSLALSGLLTQDEHRKYRAGPGLHVLSAQAMRASGLLPAALPAIESLRDTGLIVALGVLWRDQVSYLIHGRAPRRLEDGIGRVGTYPASRSGIGMALLARQSDDAVRALYATANEIPGFPGGIKSLLAELKRTRSRPYATAFQQLKQDQEIWSIGVALPHVPEAALALSGPIAPDQHADLAHRLVAAASTINPSKYLEEDR</sequence>
<dbReference type="PROSITE" id="PS51078">
    <property type="entry name" value="ICLR_ED"/>
    <property type="match status" value="1"/>
</dbReference>
<name>A0A7M2X2L1_9BACT</name>
<evidence type="ECO:0000313" key="4">
    <source>
        <dbReference type="EMBL" id="QOV91662.1"/>
    </source>
</evidence>
<accession>A0A7M2X2L1</accession>
<feature type="domain" description="IclR-ED" evidence="3">
    <location>
        <begin position="50"/>
        <end position="229"/>
    </location>
</feature>
<organism evidence="4 5">
    <name type="scientific">Humisphaera borealis</name>
    <dbReference type="NCBI Taxonomy" id="2807512"/>
    <lineage>
        <taxon>Bacteria</taxon>
        <taxon>Pseudomonadati</taxon>
        <taxon>Planctomycetota</taxon>
        <taxon>Phycisphaerae</taxon>
        <taxon>Tepidisphaerales</taxon>
        <taxon>Tepidisphaeraceae</taxon>
        <taxon>Humisphaera</taxon>
    </lineage>
</organism>
<dbReference type="Gene3D" id="3.30.450.40">
    <property type="match status" value="1"/>
</dbReference>
<dbReference type="InterPro" id="IPR029016">
    <property type="entry name" value="GAF-like_dom_sf"/>
</dbReference>
<dbReference type="InterPro" id="IPR050707">
    <property type="entry name" value="HTH_MetabolicPath_Reg"/>
</dbReference>
<dbReference type="KEGG" id="hbs:IPV69_09980"/>
<dbReference type="PANTHER" id="PTHR30136:SF34">
    <property type="entry name" value="TRANSCRIPTIONAL REGULATOR"/>
    <property type="match status" value="1"/>
</dbReference>
<dbReference type="InterPro" id="IPR014757">
    <property type="entry name" value="Tscrpt_reg_IclR_C"/>
</dbReference>
<dbReference type="AlphaFoldDB" id="A0A7M2X2L1"/>
<keyword evidence="5" id="KW-1185">Reference proteome</keyword>
<dbReference type="Proteomes" id="UP000593765">
    <property type="component" value="Chromosome"/>
</dbReference>
<evidence type="ECO:0000256" key="2">
    <source>
        <dbReference type="ARBA" id="ARBA00023163"/>
    </source>
</evidence>
<dbReference type="GO" id="GO:0003677">
    <property type="term" value="F:DNA binding"/>
    <property type="evidence" value="ECO:0007669"/>
    <property type="project" value="TreeGrafter"/>
</dbReference>
<dbReference type="InterPro" id="IPR036390">
    <property type="entry name" value="WH_DNA-bd_sf"/>
</dbReference>
<dbReference type="PANTHER" id="PTHR30136">
    <property type="entry name" value="HELIX-TURN-HELIX TRANSCRIPTIONAL REGULATOR, ICLR FAMILY"/>
    <property type="match status" value="1"/>
</dbReference>
<dbReference type="Gene3D" id="1.10.10.10">
    <property type="entry name" value="Winged helix-like DNA-binding domain superfamily/Winged helix DNA-binding domain"/>
    <property type="match status" value="1"/>
</dbReference>
<proteinExistence type="predicted"/>
<keyword evidence="1" id="KW-0805">Transcription regulation</keyword>
<dbReference type="GO" id="GO:0045892">
    <property type="term" value="P:negative regulation of DNA-templated transcription"/>
    <property type="evidence" value="ECO:0007669"/>
    <property type="project" value="TreeGrafter"/>
</dbReference>
<evidence type="ECO:0000313" key="5">
    <source>
        <dbReference type="Proteomes" id="UP000593765"/>
    </source>
</evidence>
<evidence type="ECO:0000259" key="3">
    <source>
        <dbReference type="PROSITE" id="PS51078"/>
    </source>
</evidence>
<dbReference type="RefSeq" id="WP_206294965.1">
    <property type="nucleotide sequence ID" value="NZ_CP063458.1"/>
</dbReference>
<protein>
    <submittedName>
        <fullName evidence="4">Transcriptional regulator</fullName>
    </submittedName>
</protein>
<dbReference type="SUPFAM" id="SSF46785">
    <property type="entry name" value="Winged helix' DNA-binding domain"/>
    <property type="match status" value="1"/>
</dbReference>